<comment type="function">
    <text evidence="1">General (non sugar-specific) component of the phosphoenolpyruvate-dependent sugar phosphotransferase system (sugar PTS). This major carbohydrate active-transport system catalyzes the phosphorylation of incoming sugar substrates concomitantly with their translocation across the cell membrane. The phosphoryl group from phosphoenolpyruvate (PEP) is transferred to the phosphoryl carrier protein HPr by enzyme I. Phospho-HPr then transfers it to the PTS EIIA domain.</text>
</comment>
<evidence type="ECO:0000313" key="5">
    <source>
        <dbReference type="EMBL" id="MCC2163991.1"/>
    </source>
</evidence>
<dbReference type="EMBL" id="JAJEPU010000007">
    <property type="protein sequence ID" value="MCC2163991.1"/>
    <property type="molecule type" value="Genomic_DNA"/>
</dbReference>
<dbReference type="Pfam" id="PF00381">
    <property type="entry name" value="PTS-HPr"/>
    <property type="match status" value="1"/>
</dbReference>
<dbReference type="InterPro" id="IPR035895">
    <property type="entry name" value="HPr-like_sf"/>
</dbReference>
<dbReference type="Proteomes" id="UP001198962">
    <property type="component" value="Unassembled WGS sequence"/>
</dbReference>
<keyword evidence="3" id="KW-0813">Transport</keyword>
<dbReference type="SUPFAM" id="SSF55594">
    <property type="entry name" value="HPr-like"/>
    <property type="match status" value="1"/>
</dbReference>
<dbReference type="PROSITE" id="PS51350">
    <property type="entry name" value="PTS_HPR_DOM"/>
    <property type="match status" value="1"/>
</dbReference>
<evidence type="ECO:0000256" key="3">
    <source>
        <dbReference type="ARBA" id="ARBA00022597"/>
    </source>
</evidence>
<dbReference type="NCBIfam" id="TIGR01003">
    <property type="entry name" value="PTS_HPr_family"/>
    <property type="match status" value="1"/>
</dbReference>
<dbReference type="PRINTS" id="PR00107">
    <property type="entry name" value="PHOSPHOCPHPR"/>
</dbReference>
<evidence type="ECO:0000259" key="4">
    <source>
        <dbReference type="PROSITE" id="PS51350"/>
    </source>
</evidence>
<dbReference type="PANTHER" id="PTHR33705:SF1">
    <property type="entry name" value="PHOSPHOCARRIER PROTEIN HPR"/>
    <property type="match status" value="1"/>
</dbReference>
<sequence>MTWFQYVISDPAGMHARSAGAISRMVEPFQSQVRIRLKTKEADASKVMALMGLKAKCGDRIEIRVEGPDEQEAVRILQASIPTIL</sequence>
<accession>A0AAE3ANN2</accession>
<comment type="caution">
    <text evidence="5">The sequence shown here is derived from an EMBL/GenBank/DDBJ whole genome shotgun (WGS) entry which is preliminary data.</text>
</comment>
<evidence type="ECO:0000313" key="6">
    <source>
        <dbReference type="Proteomes" id="UP001198962"/>
    </source>
</evidence>
<name>A0AAE3ANN2_9FIRM</name>
<dbReference type="Gene3D" id="3.30.1340.10">
    <property type="entry name" value="HPr-like"/>
    <property type="match status" value="1"/>
</dbReference>
<evidence type="ECO:0000256" key="2">
    <source>
        <dbReference type="ARBA" id="ARBA00020422"/>
    </source>
</evidence>
<organism evidence="5 6">
    <name type="scientific">Brotaphodocola catenula</name>
    <dbReference type="NCBI Taxonomy" id="2885361"/>
    <lineage>
        <taxon>Bacteria</taxon>
        <taxon>Bacillati</taxon>
        <taxon>Bacillota</taxon>
        <taxon>Clostridia</taxon>
        <taxon>Lachnospirales</taxon>
        <taxon>Lachnospiraceae</taxon>
        <taxon>Brotaphodocola</taxon>
    </lineage>
</organism>
<dbReference type="InterPro" id="IPR000032">
    <property type="entry name" value="HPr-like"/>
</dbReference>
<reference evidence="5" key="1">
    <citation type="submission" date="2021-10" db="EMBL/GenBank/DDBJ databases">
        <title>Anaerobic single-cell dispensing facilitates the cultivation of human gut bacteria.</title>
        <authorList>
            <person name="Afrizal A."/>
        </authorList>
    </citation>
    <scope>NUCLEOTIDE SEQUENCE</scope>
    <source>
        <strain evidence="5">CLA-AA-H274</strain>
    </source>
</reference>
<gene>
    <name evidence="5" type="ORF">LKD32_03680</name>
</gene>
<keyword evidence="3" id="KW-0762">Sugar transport</keyword>
<dbReference type="InterPro" id="IPR050399">
    <property type="entry name" value="HPr"/>
</dbReference>
<dbReference type="PANTHER" id="PTHR33705">
    <property type="entry name" value="PHOSPHOCARRIER PROTEIN HPR"/>
    <property type="match status" value="1"/>
</dbReference>
<proteinExistence type="predicted"/>
<dbReference type="AlphaFoldDB" id="A0AAE3ANN2"/>
<evidence type="ECO:0000256" key="1">
    <source>
        <dbReference type="ARBA" id="ARBA00003681"/>
    </source>
</evidence>
<feature type="domain" description="HPr" evidence="4">
    <location>
        <begin position="1"/>
        <end position="85"/>
    </location>
</feature>
<dbReference type="RefSeq" id="WP_177977476.1">
    <property type="nucleotide sequence ID" value="NZ_JAJEPU010000007.1"/>
</dbReference>
<keyword evidence="6" id="KW-1185">Reference proteome</keyword>
<protein>
    <recommendedName>
        <fullName evidence="2">Phosphocarrier protein HPr</fullName>
    </recommendedName>
</protein>